<proteinExistence type="predicted"/>
<organism evidence="1 2">
    <name type="scientific">Elysia crispata</name>
    <name type="common">lettuce slug</name>
    <dbReference type="NCBI Taxonomy" id="231223"/>
    <lineage>
        <taxon>Eukaryota</taxon>
        <taxon>Metazoa</taxon>
        <taxon>Spiralia</taxon>
        <taxon>Lophotrochozoa</taxon>
        <taxon>Mollusca</taxon>
        <taxon>Gastropoda</taxon>
        <taxon>Heterobranchia</taxon>
        <taxon>Euthyneura</taxon>
        <taxon>Panpulmonata</taxon>
        <taxon>Sacoglossa</taxon>
        <taxon>Placobranchoidea</taxon>
        <taxon>Plakobranchidae</taxon>
        <taxon>Elysia</taxon>
    </lineage>
</organism>
<dbReference type="AlphaFoldDB" id="A0AAE1DPJ0"/>
<name>A0AAE1DPJ0_9GAST</name>
<evidence type="ECO:0000313" key="1">
    <source>
        <dbReference type="EMBL" id="KAK3777932.1"/>
    </source>
</evidence>
<dbReference type="EMBL" id="JAWDGP010003056">
    <property type="protein sequence ID" value="KAK3777932.1"/>
    <property type="molecule type" value="Genomic_DNA"/>
</dbReference>
<sequence length="89" mass="9827">MVVRSLGWTKIKNLRAGMKIYGSGNPQLAQSLGNVKVTNMKGATSFQPISRLGVKKVEVTSRKARSLPPEELLLRQLPEIYSSQVPALY</sequence>
<keyword evidence="2" id="KW-1185">Reference proteome</keyword>
<protein>
    <submittedName>
        <fullName evidence="1">Uncharacterized protein</fullName>
    </submittedName>
</protein>
<gene>
    <name evidence="1" type="ORF">RRG08_050320</name>
</gene>
<comment type="caution">
    <text evidence="1">The sequence shown here is derived from an EMBL/GenBank/DDBJ whole genome shotgun (WGS) entry which is preliminary data.</text>
</comment>
<dbReference type="Proteomes" id="UP001283361">
    <property type="component" value="Unassembled WGS sequence"/>
</dbReference>
<evidence type="ECO:0000313" key="2">
    <source>
        <dbReference type="Proteomes" id="UP001283361"/>
    </source>
</evidence>
<accession>A0AAE1DPJ0</accession>
<reference evidence="1" key="1">
    <citation type="journal article" date="2023" name="G3 (Bethesda)">
        <title>A reference genome for the long-term kleptoplast-retaining sea slug Elysia crispata morphotype clarki.</title>
        <authorList>
            <person name="Eastman K.E."/>
            <person name="Pendleton A.L."/>
            <person name="Shaikh M.A."/>
            <person name="Suttiyut T."/>
            <person name="Ogas R."/>
            <person name="Tomko P."/>
            <person name="Gavelis G."/>
            <person name="Widhalm J.R."/>
            <person name="Wisecaver J.H."/>
        </authorList>
    </citation>
    <scope>NUCLEOTIDE SEQUENCE</scope>
    <source>
        <strain evidence="1">ECLA1</strain>
    </source>
</reference>